<keyword evidence="2" id="KW-1185">Reference proteome</keyword>
<evidence type="ECO:0000313" key="1">
    <source>
        <dbReference type="EMBL" id="KAG8654242.1"/>
    </source>
</evidence>
<dbReference type="Proteomes" id="UP000091857">
    <property type="component" value="Chromosome 5"/>
</dbReference>
<comment type="caution">
    <text evidence="1">The sequence shown here is derived from an EMBL/GenBank/DDBJ whole genome shotgun (WGS) entry which is preliminary data.</text>
</comment>
<dbReference type="EMBL" id="CM004391">
    <property type="protein sequence ID" value="KAG8654242.1"/>
    <property type="molecule type" value="Genomic_DNA"/>
</dbReference>
<evidence type="ECO:0000313" key="2">
    <source>
        <dbReference type="Proteomes" id="UP000091857"/>
    </source>
</evidence>
<reference evidence="2" key="1">
    <citation type="journal article" date="2016" name="Nat. Biotechnol.">
        <title>Sequencing wild and cultivated cassava and related species reveals extensive interspecific hybridization and genetic diversity.</title>
        <authorList>
            <person name="Bredeson J.V."/>
            <person name="Lyons J.B."/>
            <person name="Prochnik S.E."/>
            <person name="Wu G.A."/>
            <person name="Ha C.M."/>
            <person name="Edsinger-Gonzales E."/>
            <person name="Grimwood J."/>
            <person name="Schmutz J."/>
            <person name="Rabbi I.Y."/>
            <person name="Egesi C."/>
            <person name="Nauluvula P."/>
            <person name="Lebot V."/>
            <person name="Ndunguru J."/>
            <person name="Mkamilo G."/>
            <person name="Bart R.S."/>
            <person name="Setter T.L."/>
            <person name="Gleadow R.M."/>
            <person name="Kulakow P."/>
            <person name="Ferguson M.E."/>
            <person name="Rounsley S."/>
            <person name="Rokhsar D.S."/>
        </authorList>
    </citation>
    <scope>NUCLEOTIDE SEQUENCE [LARGE SCALE GENOMIC DNA]</scope>
    <source>
        <strain evidence="2">cv. AM560-2</strain>
    </source>
</reference>
<accession>A0ACB7HNA3</accession>
<organism evidence="1 2">
    <name type="scientific">Manihot esculenta</name>
    <name type="common">Cassava</name>
    <name type="synonym">Jatropha manihot</name>
    <dbReference type="NCBI Taxonomy" id="3983"/>
    <lineage>
        <taxon>Eukaryota</taxon>
        <taxon>Viridiplantae</taxon>
        <taxon>Streptophyta</taxon>
        <taxon>Embryophyta</taxon>
        <taxon>Tracheophyta</taxon>
        <taxon>Spermatophyta</taxon>
        <taxon>Magnoliopsida</taxon>
        <taxon>eudicotyledons</taxon>
        <taxon>Gunneridae</taxon>
        <taxon>Pentapetalae</taxon>
        <taxon>rosids</taxon>
        <taxon>fabids</taxon>
        <taxon>Malpighiales</taxon>
        <taxon>Euphorbiaceae</taxon>
        <taxon>Crotonoideae</taxon>
        <taxon>Manihoteae</taxon>
        <taxon>Manihot</taxon>
    </lineage>
</organism>
<gene>
    <name evidence="1" type="ORF">MANES_05G112450v8</name>
</gene>
<proteinExistence type="predicted"/>
<sequence length="88" mass="10209">MRSKSYLPWLCFLHQSHLLPLCCLAPLLFTWKPPINRSEIKVGVVWTCQVIGNYTLQRDLIYGFAEVADPILACLWLWTPCLSRLSLF</sequence>
<name>A0ACB7HNA3_MANES</name>
<protein>
    <submittedName>
        <fullName evidence="1">Uncharacterized protein</fullName>
    </submittedName>
</protein>